<comment type="caution">
    <text evidence="3">The sequence shown here is derived from an EMBL/GenBank/DDBJ whole genome shotgun (WGS) entry which is preliminary data.</text>
</comment>
<evidence type="ECO:0000259" key="2">
    <source>
        <dbReference type="Pfam" id="PF08327"/>
    </source>
</evidence>
<organism evidence="3 4">
    <name type="scientific">Flavihumibacter solisilvae</name>
    <dbReference type="NCBI Taxonomy" id="1349421"/>
    <lineage>
        <taxon>Bacteria</taxon>
        <taxon>Pseudomonadati</taxon>
        <taxon>Bacteroidota</taxon>
        <taxon>Chitinophagia</taxon>
        <taxon>Chitinophagales</taxon>
        <taxon>Chitinophagaceae</taxon>
        <taxon>Flavihumibacter</taxon>
    </lineage>
</organism>
<sequence>MNNHFDWSRFVVRINIDAPAQKLYSSWATSEGMETWFLRLCEYTTKGGKLLAHPDSASKGDRYKFLWHGWPDETVEFGEIMEANGTDMFKFSFGKAGHCTVRILPSGKEQIVELEQDSIPTDEEGKALFHIGCKTGWTFYLANLKSMMEGEIDLRNRDVSLQNMLNS</sequence>
<dbReference type="EMBL" id="JSVC01000001">
    <property type="protein sequence ID" value="KIC96421.1"/>
    <property type="molecule type" value="Genomic_DNA"/>
</dbReference>
<keyword evidence="4" id="KW-1185">Reference proteome</keyword>
<dbReference type="Proteomes" id="UP000031408">
    <property type="component" value="Unassembled WGS sequence"/>
</dbReference>
<dbReference type="STRING" id="1349421.OI18_01400"/>
<name>A0A0C1LA80_9BACT</name>
<accession>A0A0C1LA80</accession>
<evidence type="ECO:0000313" key="3">
    <source>
        <dbReference type="EMBL" id="KIC96421.1"/>
    </source>
</evidence>
<dbReference type="SUPFAM" id="SSF55961">
    <property type="entry name" value="Bet v1-like"/>
    <property type="match status" value="1"/>
</dbReference>
<dbReference type="AlphaFoldDB" id="A0A0C1LA80"/>
<evidence type="ECO:0000256" key="1">
    <source>
        <dbReference type="ARBA" id="ARBA00006817"/>
    </source>
</evidence>
<dbReference type="RefSeq" id="WP_039136354.1">
    <property type="nucleotide sequence ID" value="NZ_JSVC01000001.1"/>
</dbReference>
<proteinExistence type="inferred from homology"/>
<dbReference type="InterPro" id="IPR023393">
    <property type="entry name" value="START-like_dom_sf"/>
</dbReference>
<reference evidence="3 4" key="1">
    <citation type="submission" date="2014-11" db="EMBL/GenBank/DDBJ databases">
        <title>Genome sequence of Flavihumibacter solisilvae 3-3.</title>
        <authorList>
            <person name="Zhou G."/>
            <person name="Li M."/>
            <person name="Wang G."/>
        </authorList>
    </citation>
    <scope>NUCLEOTIDE SEQUENCE [LARGE SCALE GENOMIC DNA]</scope>
    <source>
        <strain evidence="3 4">3-3</strain>
    </source>
</reference>
<dbReference type="Pfam" id="PF08327">
    <property type="entry name" value="AHSA1"/>
    <property type="match status" value="1"/>
</dbReference>
<dbReference type="InterPro" id="IPR013538">
    <property type="entry name" value="ASHA1/2-like_C"/>
</dbReference>
<evidence type="ECO:0000313" key="4">
    <source>
        <dbReference type="Proteomes" id="UP000031408"/>
    </source>
</evidence>
<gene>
    <name evidence="3" type="ORF">OI18_01400</name>
</gene>
<dbReference type="CDD" id="cd07814">
    <property type="entry name" value="SRPBCC_CalC_Aha1-like"/>
    <property type="match status" value="1"/>
</dbReference>
<feature type="domain" description="Activator of Hsp90 ATPase homologue 1/2-like C-terminal" evidence="2">
    <location>
        <begin position="17"/>
        <end position="149"/>
    </location>
</feature>
<dbReference type="OrthoDB" id="9800631at2"/>
<protein>
    <recommendedName>
        <fullName evidence="2">Activator of Hsp90 ATPase homologue 1/2-like C-terminal domain-containing protein</fullName>
    </recommendedName>
</protein>
<comment type="similarity">
    <text evidence="1">Belongs to the AHA1 family.</text>
</comment>
<dbReference type="Gene3D" id="3.30.530.20">
    <property type="match status" value="1"/>
</dbReference>